<evidence type="ECO:0000313" key="4">
    <source>
        <dbReference type="Ensembl" id="ENSATEP00000065757.1"/>
    </source>
</evidence>
<proteinExistence type="predicted"/>
<dbReference type="Pfam" id="PF00089">
    <property type="entry name" value="Trypsin"/>
    <property type="match status" value="1"/>
</dbReference>
<dbReference type="AlphaFoldDB" id="A0A7N6BLY8"/>
<dbReference type="InterPro" id="IPR009003">
    <property type="entry name" value="Peptidase_S1_PA"/>
</dbReference>
<dbReference type="PANTHER" id="PTHR24252">
    <property type="entry name" value="ACROSIN-RELATED"/>
    <property type="match status" value="1"/>
</dbReference>
<reference evidence="4" key="3">
    <citation type="submission" date="2025-09" db="UniProtKB">
        <authorList>
            <consortium name="Ensembl"/>
        </authorList>
    </citation>
    <scope>IDENTIFICATION</scope>
</reference>
<dbReference type="GO" id="GO:0004252">
    <property type="term" value="F:serine-type endopeptidase activity"/>
    <property type="evidence" value="ECO:0007669"/>
    <property type="project" value="InterPro"/>
</dbReference>
<dbReference type="InterPro" id="IPR043504">
    <property type="entry name" value="Peptidase_S1_PA_chymotrypsin"/>
</dbReference>
<evidence type="ECO:0000259" key="3">
    <source>
        <dbReference type="Pfam" id="PF00089"/>
    </source>
</evidence>
<keyword evidence="5" id="KW-1185">Reference proteome</keyword>
<dbReference type="SUPFAM" id="SSF50494">
    <property type="entry name" value="Trypsin-like serine proteases"/>
    <property type="match status" value="1"/>
</dbReference>
<keyword evidence="2" id="KW-0472">Membrane</keyword>
<dbReference type="GeneTree" id="ENSGT01100000263714"/>
<evidence type="ECO:0000256" key="1">
    <source>
        <dbReference type="ARBA" id="ARBA00023157"/>
    </source>
</evidence>
<dbReference type="Proteomes" id="UP000265040">
    <property type="component" value="Chromosome 16"/>
</dbReference>
<sequence>MCTVILISLNDSSVNLTQRAIKGTHFVISILLLILVEFLILPITSGDSSNGCMSVVSGGQRIVGGSLAETGKWGWQVSMQWRGDHVCGGAVISSHWVITAAHWHLKEAKPNLISRIGAICI</sequence>
<protein>
    <recommendedName>
        <fullName evidence="3">Peptidase S1 domain-containing protein</fullName>
    </recommendedName>
</protein>
<keyword evidence="1" id="KW-1015">Disulfide bond</keyword>
<evidence type="ECO:0000313" key="5">
    <source>
        <dbReference type="Proteomes" id="UP000265040"/>
    </source>
</evidence>
<dbReference type="Gene3D" id="2.40.10.10">
    <property type="entry name" value="Trypsin-like serine proteases"/>
    <property type="match status" value="1"/>
</dbReference>
<feature type="domain" description="Peptidase S1" evidence="3">
    <location>
        <begin position="62"/>
        <end position="102"/>
    </location>
</feature>
<accession>A0A7N6BLY8</accession>
<dbReference type="InterPro" id="IPR001254">
    <property type="entry name" value="Trypsin_dom"/>
</dbReference>
<evidence type="ECO:0000256" key="2">
    <source>
        <dbReference type="SAM" id="Phobius"/>
    </source>
</evidence>
<dbReference type="Ensembl" id="ENSATET00000065703.1">
    <property type="protein sequence ID" value="ENSATEP00000065757.1"/>
    <property type="gene ID" value="ENSATEG00000027162.1"/>
</dbReference>
<reference evidence="4" key="2">
    <citation type="submission" date="2025-08" db="UniProtKB">
        <authorList>
            <consortium name="Ensembl"/>
        </authorList>
    </citation>
    <scope>IDENTIFICATION</scope>
</reference>
<dbReference type="InParanoid" id="A0A7N6BLY8"/>
<dbReference type="OrthoDB" id="8440449at2759"/>
<keyword evidence="2" id="KW-1133">Transmembrane helix</keyword>
<dbReference type="GO" id="GO:0006508">
    <property type="term" value="P:proteolysis"/>
    <property type="evidence" value="ECO:0007669"/>
    <property type="project" value="InterPro"/>
</dbReference>
<name>A0A7N6BLY8_ANATE</name>
<organism evidence="4 5">
    <name type="scientific">Anabas testudineus</name>
    <name type="common">Climbing perch</name>
    <name type="synonym">Anthias testudineus</name>
    <dbReference type="NCBI Taxonomy" id="64144"/>
    <lineage>
        <taxon>Eukaryota</taxon>
        <taxon>Metazoa</taxon>
        <taxon>Chordata</taxon>
        <taxon>Craniata</taxon>
        <taxon>Vertebrata</taxon>
        <taxon>Euteleostomi</taxon>
        <taxon>Actinopterygii</taxon>
        <taxon>Neopterygii</taxon>
        <taxon>Teleostei</taxon>
        <taxon>Neoteleostei</taxon>
        <taxon>Acanthomorphata</taxon>
        <taxon>Anabantaria</taxon>
        <taxon>Anabantiformes</taxon>
        <taxon>Anabantoidei</taxon>
        <taxon>Anabantidae</taxon>
        <taxon>Anabas</taxon>
    </lineage>
</organism>
<reference evidence="4" key="1">
    <citation type="submission" date="2021-04" db="EMBL/GenBank/DDBJ databases">
        <authorList>
            <consortium name="Wellcome Sanger Institute Data Sharing"/>
        </authorList>
    </citation>
    <scope>NUCLEOTIDE SEQUENCE [LARGE SCALE GENOMIC DNA]</scope>
</reference>
<feature type="transmembrane region" description="Helical" evidence="2">
    <location>
        <begin position="26"/>
        <end position="44"/>
    </location>
</feature>
<dbReference type="PANTHER" id="PTHR24252:SF7">
    <property type="entry name" value="HYALIN"/>
    <property type="match status" value="1"/>
</dbReference>
<keyword evidence="2" id="KW-0812">Transmembrane</keyword>